<dbReference type="STRING" id="1122214.Mame_02839"/>
<comment type="subcellular location">
    <subcellularLocation>
        <location evidence="1">Periplasm</location>
    </subcellularLocation>
</comment>
<dbReference type="PANTHER" id="PTHR43649:SF34">
    <property type="entry name" value="ABC TRANSPORTER PERIPLASMIC-BINDING PROTEIN YCJN-RELATED"/>
    <property type="match status" value="1"/>
</dbReference>
<dbReference type="KEGG" id="mmed:Mame_02839"/>
<sequence length="426" mass="45982" precursor="true">MRNANAAKYATAGLLACLMGSTALAQDKPFSGITLTIASQNDQFAPVIAELAPKFEAETGATVKVDILDYGSLLTKTTADYIGDTEGYDLVTMDIVWAGEYAENGYSVELSELIERDADEIDVDDIYPNLMMGLGNYEGQQIAFPFAGYANVLAYNKTRLDAAGLEPPKTMEEFVAAAEKLTDPAAGLYGFVANGQKGPASAQDWMQYNSEMGGSIMSEDGMPTLNSDANVESLKVYRDLFRNAAPPGAAGYDWGGREESFRQGVAALMQTWSVGAPGYYNPEISKVVDDVAITTAPHPGDVAPSYGIGGWGMAINADVSPEEQEAAWAFIKWLTSPEIHKEFNMLGAGSFLRKSEMTDPDLMAKFPFLPVLAETFENGNYDYRPRIPEYPQIQDFLGTAVNSVLVGDADPKEALDAAQAQAEDLF</sequence>
<evidence type="ECO:0000256" key="2">
    <source>
        <dbReference type="ARBA" id="ARBA00008520"/>
    </source>
</evidence>
<keyword evidence="5" id="KW-0574">Periplasm</keyword>
<feature type="chain" id="PRO_5010747602" evidence="6">
    <location>
        <begin position="26"/>
        <end position="426"/>
    </location>
</feature>
<dbReference type="OrthoDB" id="9804061at2"/>
<protein>
    <submittedName>
        <fullName evidence="7">Putative ABC transporter-binding protein</fullName>
    </submittedName>
</protein>
<reference evidence="7 8" key="1">
    <citation type="submission" date="2017-03" db="EMBL/GenBank/DDBJ databases">
        <title>Foreign affairs: Plasmid Transfer between Roseobacters and Rhizobia.</title>
        <authorList>
            <person name="Bartling P."/>
            <person name="Bunk B."/>
            <person name="Overmann J."/>
            <person name="Brinkmann H."/>
            <person name="Petersen J."/>
        </authorList>
    </citation>
    <scope>NUCLEOTIDE SEQUENCE [LARGE SCALE GENOMIC DNA]</scope>
    <source>
        <strain evidence="7 8">MACL11</strain>
    </source>
</reference>
<dbReference type="GO" id="GO:0042597">
    <property type="term" value="C:periplasmic space"/>
    <property type="evidence" value="ECO:0007669"/>
    <property type="project" value="UniProtKB-SubCell"/>
</dbReference>
<dbReference type="AlphaFoldDB" id="A0A1U9Z3I6"/>
<comment type="similarity">
    <text evidence="2">Belongs to the bacterial solute-binding protein 1 family.</text>
</comment>
<dbReference type="SUPFAM" id="SSF53850">
    <property type="entry name" value="Periplasmic binding protein-like II"/>
    <property type="match status" value="1"/>
</dbReference>
<name>A0A1U9Z3I6_9HYPH</name>
<evidence type="ECO:0000256" key="3">
    <source>
        <dbReference type="ARBA" id="ARBA00022448"/>
    </source>
</evidence>
<dbReference type="eggNOG" id="COG1653">
    <property type="taxonomic scope" value="Bacteria"/>
</dbReference>
<feature type="signal peptide" evidence="6">
    <location>
        <begin position="1"/>
        <end position="25"/>
    </location>
</feature>
<evidence type="ECO:0000256" key="4">
    <source>
        <dbReference type="ARBA" id="ARBA00022729"/>
    </source>
</evidence>
<evidence type="ECO:0000313" key="7">
    <source>
        <dbReference type="EMBL" id="AQZ52162.1"/>
    </source>
</evidence>
<dbReference type="CDD" id="cd13585">
    <property type="entry name" value="PBP2_TMBP_like"/>
    <property type="match status" value="1"/>
</dbReference>
<dbReference type="Gene3D" id="3.40.190.10">
    <property type="entry name" value="Periplasmic binding protein-like II"/>
    <property type="match status" value="2"/>
</dbReference>
<keyword evidence="3" id="KW-0813">Transport</keyword>
<keyword evidence="4 6" id="KW-0732">Signal</keyword>
<evidence type="ECO:0000256" key="5">
    <source>
        <dbReference type="ARBA" id="ARBA00022764"/>
    </source>
</evidence>
<dbReference type="Pfam" id="PF01547">
    <property type="entry name" value="SBP_bac_1"/>
    <property type="match status" value="1"/>
</dbReference>
<evidence type="ECO:0000256" key="1">
    <source>
        <dbReference type="ARBA" id="ARBA00004418"/>
    </source>
</evidence>
<dbReference type="Proteomes" id="UP000191135">
    <property type="component" value="Chromosome"/>
</dbReference>
<dbReference type="InterPro" id="IPR050490">
    <property type="entry name" value="Bact_solute-bd_prot1"/>
</dbReference>
<accession>A0A1U9Z3I6</accession>
<keyword evidence="8" id="KW-1185">Reference proteome</keyword>
<dbReference type="InterPro" id="IPR006059">
    <property type="entry name" value="SBP"/>
</dbReference>
<gene>
    <name evidence="7" type="ORF">Mame_02839</name>
</gene>
<organism evidence="7 8">
    <name type="scientific">Martelella mediterranea DSM 17316</name>
    <dbReference type="NCBI Taxonomy" id="1122214"/>
    <lineage>
        <taxon>Bacteria</taxon>
        <taxon>Pseudomonadati</taxon>
        <taxon>Pseudomonadota</taxon>
        <taxon>Alphaproteobacteria</taxon>
        <taxon>Hyphomicrobiales</taxon>
        <taxon>Aurantimonadaceae</taxon>
        <taxon>Martelella</taxon>
    </lineage>
</organism>
<dbReference type="PANTHER" id="PTHR43649">
    <property type="entry name" value="ARABINOSE-BINDING PROTEIN-RELATED"/>
    <property type="match status" value="1"/>
</dbReference>
<evidence type="ECO:0000313" key="8">
    <source>
        <dbReference type="Proteomes" id="UP000191135"/>
    </source>
</evidence>
<evidence type="ECO:0000256" key="6">
    <source>
        <dbReference type="SAM" id="SignalP"/>
    </source>
</evidence>
<dbReference type="EMBL" id="CP020330">
    <property type="protein sequence ID" value="AQZ52162.1"/>
    <property type="molecule type" value="Genomic_DNA"/>
</dbReference>
<dbReference type="RefSeq" id="WP_018063152.1">
    <property type="nucleotide sequence ID" value="NZ_AQWH01000002.1"/>
</dbReference>
<proteinExistence type="inferred from homology"/>